<organism evidence="2 3">
    <name type="scientific">Hwanghaeella grinnelliae</name>
    <dbReference type="NCBI Taxonomy" id="2500179"/>
    <lineage>
        <taxon>Bacteria</taxon>
        <taxon>Pseudomonadati</taxon>
        <taxon>Pseudomonadota</taxon>
        <taxon>Alphaproteobacteria</taxon>
        <taxon>Rhodospirillales</taxon>
        <taxon>Rhodospirillaceae</taxon>
        <taxon>Hwanghaeella</taxon>
    </lineage>
</organism>
<proteinExistence type="predicted"/>
<evidence type="ECO:0000313" key="2">
    <source>
        <dbReference type="EMBL" id="RVU36048.1"/>
    </source>
</evidence>
<accession>A0A3S2Y2A4</accession>
<evidence type="ECO:0000256" key="1">
    <source>
        <dbReference type="SAM" id="SignalP"/>
    </source>
</evidence>
<keyword evidence="3" id="KW-1185">Reference proteome</keyword>
<name>A0A3S2Y2A4_9PROT</name>
<feature type="signal peptide" evidence="1">
    <location>
        <begin position="1"/>
        <end position="23"/>
    </location>
</feature>
<reference evidence="3" key="1">
    <citation type="submission" date="2019-01" db="EMBL/GenBank/DDBJ databases">
        <title>Gri0909 isolated from a small marine red alga.</title>
        <authorList>
            <person name="Kim J."/>
            <person name="Jeong S.E."/>
            <person name="Jeon C.O."/>
        </authorList>
    </citation>
    <scope>NUCLEOTIDE SEQUENCE [LARGE SCALE GENOMIC DNA]</scope>
    <source>
        <strain evidence="3">Gri0909</strain>
    </source>
</reference>
<gene>
    <name evidence="2" type="ORF">EOI86_12470</name>
</gene>
<dbReference type="EMBL" id="SADE01000002">
    <property type="protein sequence ID" value="RVU36048.1"/>
    <property type="molecule type" value="Genomic_DNA"/>
</dbReference>
<keyword evidence="1" id="KW-0732">Signal</keyword>
<dbReference type="AlphaFoldDB" id="A0A3S2Y2A4"/>
<sequence length="173" mass="18892">MRRTTLIGLILLSLALSAPGALVYVTKDLAGKQDVQRGRKDSGSKAGSTNVWLTTPAFSILDSAGDNRIFVVALKMDNRTDATRLCRWMPIVRDRIQTVVAGVNRRFETHGVPTLSIEKRRLKKELAVLLETGVPMSVDFVDAKVEPGSVLHGGESVVCDGSTLDRRKGPVFF</sequence>
<feature type="chain" id="PRO_5018755329" evidence="1">
    <location>
        <begin position="24"/>
        <end position="173"/>
    </location>
</feature>
<comment type="caution">
    <text evidence="2">The sequence shown here is derived from an EMBL/GenBank/DDBJ whole genome shotgun (WGS) entry which is preliminary data.</text>
</comment>
<dbReference type="Proteomes" id="UP000287447">
    <property type="component" value="Unassembled WGS sequence"/>
</dbReference>
<protein>
    <submittedName>
        <fullName evidence="2">Uncharacterized protein</fullName>
    </submittedName>
</protein>
<evidence type="ECO:0000313" key="3">
    <source>
        <dbReference type="Proteomes" id="UP000287447"/>
    </source>
</evidence>